<dbReference type="STRING" id="1109443.G4TDY6"/>
<dbReference type="GO" id="GO:0009982">
    <property type="term" value="F:pseudouridine synthase activity"/>
    <property type="evidence" value="ECO:0007669"/>
    <property type="project" value="InterPro"/>
</dbReference>
<evidence type="ECO:0000256" key="1">
    <source>
        <dbReference type="ARBA" id="ARBA00010876"/>
    </source>
</evidence>
<evidence type="ECO:0000313" key="4">
    <source>
        <dbReference type="Proteomes" id="UP000007148"/>
    </source>
</evidence>
<dbReference type="InterPro" id="IPR020103">
    <property type="entry name" value="PsdUridine_synth_cat_dom_sf"/>
</dbReference>
<dbReference type="InterPro" id="IPR006145">
    <property type="entry name" value="PsdUridine_synth_RsuA/RluA"/>
</dbReference>
<dbReference type="InterPro" id="IPR050188">
    <property type="entry name" value="RluA_PseudoU_synthase"/>
</dbReference>
<dbReference type="eggNOG" id="KOG1919">
    <property type="taxonomic scope" value="Eukaryota"/>
</dbReference>
<dbReference type="Gene3D" id="3.30.2350.10">
    <property type="entry name" value="Pseudouridine synthase"/>
    <property type="match status" value="1"/>
</dbReference>
<dbReference type="PANTHER" id="PTHR21600">
    <property type="entry name" value="MITOCHONDRIAL RNA PSEUDOURIDINE SYNTHASE"/>
    <property type="match status" value="1"/>
</dbReference>
<comment type="caution">
    <text evidence="3">The sequence shown here is derived from an EMBL/GenBank/DDBJ whole genome shotgun (WGS) entry which is preliminary data.</text>
</comment>
<sequence length="359" mass="39709">MAFSIPKALSNPGSISILRKHNVVYLDRGLIILNKPSGLVTQGTTNVEKKEGTIQVAIDDIRAALGMEEGPFTVQRLDKPTTGAYVLATTAHEAKLLSQAFMHTELESKSPNLARKQYIALVHTLRAKRLFGDTSNVERAVDISEIKVGARQRLDVDLYINREGRVALWNSVLKRLKDSDVIKAQQRKRVAISDFEVLAVANKYDVALMKMQLYTGLKHQLRATSALACHAPILGDTLYGHPEDQSNLPKNTPPADRLMLHSSSLTLTRFAGGKPFNFHVTVPPPTEFLETCNTLGVQLPSSLLTGGVWYDDTEVTKHLRDGKLKASGERDYSSLEGVWLGKQPRSGVELPFFIKAKDE</sequence>
<keyword evidence="4" id="KW-1185">Reference proteome</keyword>
<accession>G4TDY6</accession>
<evidence type="ECO:0000259" key="2">
    <source>
        <dbReference type="Pfam" id="PF00849"/>
    </source>
</evidence>
<dbReference type="Proteomes" id="UP000007148">
    <property type="component" value="Unassembled WGS sequence"/>
</dbReference>
<feature type="domain" description="Pseudouridine synthase RsuA/RluA-like" evidence="2">
    <location>
        <begin position="30"/>
        <end position="225"/>
    </location>
</feature>
<name>G4TDY6_SERID</name>
<dbReference type="SUPFAM" id="SSF55120">
    <property type="entry name" value="Pseudouridine synthase"/>
    <property type="match status" value="1"/>
</dbReference>
<comment type="similarity">
    <text evidence="1">Belongs to the pseudouridine synthase RluA family.</text>
</comment>
<protein>
    <recommendedName>
        <fullName evidence="2">Pseudouridine synthase RsuA/RluA-like domain-containing protein</fullName>
    </recommendedName>
</protein>
<dbReference type="HOGENOM" id="CLU_016902_11_0_1"/>
<dbReference type="EMBL" id="CAFZ01000057">
    <property type="protein sequence ID" value="CCA69513.1"/>
    <property type="molecule type" value="Genomic_DNA"/>
</dbReference>
<dbReference type="OMA" id="SDPACIT"/>
<dbReference type="GO" id="GO:0000455">
    <property type="term" value="P:enzyme-directed rRNA pseudouridine synthesis"/>
    <property type="evidence" value="ECO:0007669"/>
    <property type="project" value="TreeGrafter"/>
</dbReference>
<dbReference type="GO" id="GO:0003723">
    <property type="term" value="F:RNA binding"/>
    <property type="evidence" value="ECO:0007669"/>
    <property type="project" value="InterPro"/>
</dbReference>
<dbReference type="OrthoDB" id="428658at2759"/>
<evidence type="ECO:0000313" key="3">
    <source>
        <dbReference type="EMBL" id="CCA69513.1"/>
    </source>
</evidence>
<proteinExistence type="inferred from homology"/>
<dbReference type="InParanoid" id="G4TDY6"/>
<dbReference type="AlphaFoldDB" id="G4TDY6"/>
<dbReference type="PANTHER" id="PTHR21600:SF87">
    <property type="entry name" value="RNA PSEUDOURIDYLATE SYNTHASE DOMAIN-CONTAINING PROTEIN 1"/>
    <property type="match status" value="1"/>
</dbReference>
<organism evidence="3 4">
    <name type="scientific">Serendipita indica (strain DSM 11827)</name>
    <name type="common">Root endophyte fungus</name>
    <name type="synonym">Piriformospora indica</name>
    <dbReference type="NCBI Taxonomy" id="1109443"/>
    <lineage>
        <taxon>Eukaryota</taxon>
        <taxon>Fungi</taxon>
        <taxon>Dikarya</taxon>
        <taxon>Basidiomycota</taxon>
        <taxon>Agaricomycotina</taxon>
        <taxon>Agaricomycetes</taxon>
        <taxon>Sebacinales</taxon>
        <taxon>Serendipitaceae</taxon>
        <taxon>Serendipita</taxon>
    </lineage>
</organism>
<reference evidence="3 4" key="1">
    <citation type="journal article" date="2011" name="PLoS Pathog.">
        <title>Endophytic Life Strategies Decoded by Genome and Transcriptome Analyses of the Mutualistic Root Symbiont Piriformospora indica.</title>
        <authorList>
            <person name="Zuccaro A."/>
            <person name="Lahrmann U."/>
            <person name="Guldener U."/>
            <person name="Langen G."/>
            <person name="Pfiffi S."/>
            <person name="Biedenkopf D."/>
            <person name="Wong P."/>
            <person name="Samans B."/>
            <person name="Grimm C."/>
            <person name="Basiewicz M."/>
            <person name="Murat C."/>
            <person name="Martin F."/>
            <person name="Kogel K.H."/>
        </authorList>
    </citation>
    <scope>NUCLEOTIDE SEQUENCE [LARGE SCALE GENOMIC DNA]</scope>
    <source>
        <strain evidence="3 4">DSM 11827</strain>
    </source>
</reference>
<dbReference type="Pfam" id="PF00849">
    <property type="entry name" value="PseudoU_synth_2"/>
    <property type="match status" value="1"/>
</dbReference>
<gene>
    <name evidence="3" type="ORF">PIIN_03452</name>
</gene>
<dbReference type="CDD" id="cd02869">
    <property type="entry name" value="PseudoU_synth_RluA_like"/>
    <property type="match status" value="1"/>
</dbReference>